<proteinExistence type="predicted"/>
<evidence type="ECO:0000313" key="2">
    <source>
        <dbReference type="Proteomes" id="UP000785783"/>
    </source>
</evidence>
<dbReference type="Proteomes" id="UP000785783">
    <property type="component" value="Unassembled WGS sequence"/>
</dbReference>
<name>A0A937L3D9_9PROT</name>
<dbReference type="Pfam" id="PF19849">
    <property type="entry name" value="DUF6324"/>
    <property type="match status" value="1"/>
</dbReference>
<gene>
    <name evidence="1" type="ORF">ISQ19_01975</name>
</gene>
<evidence type="ECO:0000313" key="1">
    <source>
        <dbReference type="EMBL" id="MBL6761444.1"/>
    </source>
</evidence>
<sequence length="60" mass="6440">MGINTPSDMAAELSIGPTDQNMVRIFVASEGVEIPMDFLPEEALEIARELMAAAEACKSK</sequence>
<protein>
    <submittedName>
        <fullName evidence="1">Uncharacterized protein</fullName>
    </submittedName>
</protein>
<dbReference type="EMBL" id="JADHOK010000013">
    <property type="protein sequence ID" value="MBL6761444.1"/>
    <property type="molecule type" value="Genomic_DNA"/>
</dbReference>
<accession>A0A937L3D9</accession>
<comment type="caution">
    <text evidence="1">The sequence shown here is derived from an EMBL/GenBank/DDBJ whole genome shotgun (WGS) entry which is preliminary data.</text>
</comment>
<reference evidence="1" key="1">
    <citation type="submission" date="2020-10" db="EMBL/GenBank/DDBJ databases">
        <title>Microbiome of the Black Sea water column analyzed by genome centric metagenomics.</title>
        <authorList>
            <person name="Cabello-Yeves P.J."/>
            <person name="Callieri C."/>
            <person name="Picazo A."/>
            <person name="Mehrshad M."/>
            <person name="Haro-Moreno J.M."/>
            <person name="Roda-Garcia J."/>
            <person name="Dzembekova N."/>
            <person name="Slabakova V."/>
            <person name="Slabakova N."/>
            <person name="Moncheva S."/>
            <person name="Rodriguez-Valera F."/>
        </authorList>
    </citation>
    <scope>NUCLEOTIDE SEQUENCE</scope>
    <source>
        <strain evidence="1">BS307-5m-G5</strain>
    </source>
</reference>
<dbReference type="AlphaFoldDB" id="A0A937L3D9"/>
<organism evidence="1 2">
    <name type="scientific">PS1 clade bacterium</name>
    <dbReference type="NCBI Taxonomy" id="2175152"/>
    <lineage>
        <taxon>Bacteria</taxon>
        <taxon>Pseudomonadati</taxon>
        <taxon>Pseudomonadota</taxon>
        <taxon>Alphaproteobacteria</taxon>
        <taxon>PS1 clade</taxon>
    </lineage>
</organism>
<dbReference type="InterPro" id="IPR046287">
    <property type="entry name" value="DUF6324"/>
</dbReference>